<evidence type="ECO:0000313" key="4">
    <source>
        <dbReference type="RefSeq" id="XP_033571214.1"/>
    </source>
</evidence>
<feature type="compositionally biased region" description="Basic and acidic residues" evidence="1">
    <location>
        <begin position="287"/>
        <end position="323"/>
    </location>
</feature>
<evidence type="ECO:0000313" key="3">
    <source>
        <dbReference type="Proteomes" id="UP000504636"/>
    </source>
</evidence>
<dbReference type="AlphaFoldDB" id="A0A6A6Y6D7"/>
<feature type="compositionally biased region" description="Basic and acidic residues" evidence="1">
    <location>
        <begin position="210"/>
        <end position="229"/>
    </location>
</feature>
<accession>A0A6A6Y6D7</accession>
<evidence type="ECO:0000256" key="1">
    <source>
        <dbReference type="SAM" id="MobiDB-lite"/>
    </source>
</evidence>
<reference evidence="2 4" key="1">
    <citation type="journal article" date="2020" name="Stud. Mycol.">
        <title>101 Dothideomycetes genomes: a test case for predicting lifestyles and emergence of pathogens.</title>
        <authorList>
            <person name="Haridas S."/>
            <person name="Albert R."/>
            <person name="Binder M."/>
            <person name="Bloem J."/>
            <person name="Labutti K."/>
            <person name="Salamov A."/>
            <person name="Andreopoulos B."/>
            <person name="Baker S."/>
            <person name="Barry K."/>
            <person name="Bills G."/>
            <person name="Bluhm B."/>
            <person name="Cannon C."/>
            <person name="Castanera R."/>
            <person name="Culley D."/>
            <person name="Daum C."/>
            <person name="Ezra D."/>
            <person name="Gonzalez J."/>
            <person name="Henrissat B."/>
            <person name="Kuo A."/>
            <person name="Liang C."/>
            <person name="Lipzen A."/>
            <person name="Lutzoni F."/>
            <person name="Magnuson J."/>
            <person name="Mondo S."/>
            <person name="Nolan M."/>
            <person name="Ohm R."/>
            <person name="Pangilinan J."/>
            <person name="Park H.-J."/>
            <person name="Ramirez L."/>
            <person name="Alfaro M."/>
            <person name="Sun H."/>
            <person name="Tritt A."/>
            <person name="Yoshinaga Y."/>
            <person name="Zwiers L.-H."/>
            <person name="Turgeon B."/>
            <person name="Goodwin S."/>
            <person name="Spatafora J."/>
            <person name="Crous P."/>
            <person name="Grigoriev I."/>
        </authorList>
    </citation>
    <scope>NUCLEOTIDE SEQUENCE</scope>
    <source>
        <strain evidence="2 4">CBS 304.34</strain>
    </source>
</reference>
<feature type="region of interest" description="Disordered" evidence="1">
    <location>
        <begin position="1"/>
        <end position="30"/>
    </location>
</feature>
<feature type="region of interest" description="Disordered" evidence="1">
    <location>
        <begin position="193"/>
        <end position="231"/>
    </location>
</feature>
<evidence type="ECO:0008006" key="5">
    <source>
        <dbReference type="Google" id="ProtNLM"/>
    </source>
</evidence>
<protein>
    <recommendedName>
        <fullName evidence="5">RRM domain-containing protein</fullName>
    </recommendedName>
</protein>
<gene>
    <name evidence="2 4" type="ORF">BDZ99DRAFT_545491</name>
</gene>
<dbReference type="EMBL" id="MU003714">
    <property type="protein sequence ID" value="KAF2804250.1"/>
    <property type="molecule type" value="Genomic_DNA"/>
</dbReference>
<proteinExistence type="predicted"/>
<dbReference type="RefSeq" id="XP_033571214.1">
    <property type="nucleotide sequence ID" value="XM_033726846.1"/>
</dbReference>
<sequence>MAEQPRLQKWIRPQDVEGKEAPATVEGEEALATEKEGPAKRTLYQQYNTSKNRYHLVHQRRIRRVGVTSSAVGTPGPQHQLTQPYSAALEASWLVKFGGRIPKVMGDTKITELGFIEEELGTRPTSHSRVTVRVRQRVKWPLKEVDRALDEANRFLNGEQLRISEKTIWYAKKLANNSSREPQASRCSRLARRTGQKPLHLGAGLGVGPEVRDTAQGETLAAEREEAPAAKKTTVVEMDGIHQTYQSDELLFRCSTIDELTLPLTSTAPGIKSRSLDQFSRGVQARRSNEDHQEFHQRSSPDANRDDQEQAHRGDGQEDGHEDGQEDNQNTTVDVGDAPTSYRSLYRLGPHVSFMEFGPSSYSFSRDNTCFSSALYICFRPVPPPPSSPGFIANKHGRIVEYATREQAQQAVNTLSNQNLMGQLVYVREV</sequence>
<keyword evidence="3" id="KW-1185">Reference proteome</keyword>
<name>A0A6A6Y6D7_9PEZI</name>
<evidence type="ECO:0000313" key="2">
    <source>
        <dbReference type="EMBL" id="KAF2804250.1"/>
    </source>
</evidence>
<dbReference type="GeneID" id="54467739"/>
<dbReference type="OrthoDB" id="272703at2759"/>
<reference evidence="4" key="2">
    <citation type="submission" date="2020-04" db="EMBL/GenBank/DDBJ databases">
        <authorList>
            <consortium name="NCBI Genome Project"/>
        </authorList>
    </citation>
    <scope>NUCLEOTIDE SEQUENCE</scope>
    <source>
        <strain evidence="4">CBS 304.34</strain>
    </source>
</reference>
<reference evidence="4" key="3">
    <citation type="submission" date="2025-04" db="UniProtKB">
        <authorList>
            <consortium name="RefSeq"/>
        </authorList>
    </citation>
    <scope>IDENTIFICATION</scope>
    <source>
        <strain evidence="4">CBS 304.34</strain>
    </source>
</reference>
<organism evidence="2">
    <name type="scientific">Mytilinidion resinicola</name>
    <dbReference type="NCBI Taxonomy" id="574789"/>
    <lineage>
        <taxon>Eukaryota</taxon>
        <taxon>Fungi</taxon>
        <taxon>Dikarya</taxon>
        <taxon>Ascomycota</taxon>
        <taxon>Pezizomycotina</taxon>
        <taxon>Dothideomycetes</taxon>
        <taxon>Pleosporomycetidae</taxon>
        <taxon>Mytilinidiales</taxon>
        <taxon>Mytilinidiaceae</taxon>
        <taxon>Mytilinidion</taxon>
    </lineage>
</organism>
<feature type="region of interest" description="Disordered" evidence="1">
    <location>
        <begin position="267"/>
        <end position="338"/>
    </location>
</feature>
<dbReference type="Proteomes" id="UP000504636">
    <property type="component" value="Unplaced"/>
</dbReference>